<gene>
    <name evidence="2" type="ORF">TWF696_008748</name>
</gene>
<sequence length="117" mass="12867">MRKCERINELHDTTAAAAETAGGSSTRRAPGRQIKLPRRDLSSTPTNAGRLLLSSSARSVERSCIFPTFPPAALPADWPDCLRSRTQRVYHYAAVHLQPRPKCALHRASCICISPKS</sequence>
<feature type="region of interest" description="Disordered" evidence="1">
    <location>
        <begin position="1"/>
        <end position="48"/>
    </location>
</feature>
<proteinExistence type="predicted"/>
<dbReference type="Proteomes" id="UP001375240">
    <property type="component" value="Unassembled WGS sequence"/>
</dbReference>
<name>A0AAV9UI12_9PEZI</name>
<feature type="compositionally biased region" description="Low complexity" evidence="1">
    <location>
        <begin position="13"/>
        <end position="26"/>
    </location>
</feature>
<reference evidence="2 3" key="1">
    <citation type="submission" date="2019-10" db="EMBL/GenBank/DDBJ databases">
        <authorList>
            <person name="Palmer J.M."/>
        </authorList>
    </citation>
    <scope>NUCLEOTIDE SEQUENCE [LARGE SCALE GENOMIC DNA]</scope>
    <source>
        <strain evidence="2 3">TWF696</strain>
    </source>
</reference>
<evidence type="ECO:0000256" key="1">
    <source>
        <dbReference type="SAM" id="MobiDB-lite"/>
    </source>
</evidence>
<organism evidence="2 3">
    <name type="scientific">Orbilia brochopaga</name>
    <dbReference type="NCBI Taxonomy" id="3140254"/>
    <lineage>
        <taxon>Eukaryota</taxon>
        <taxon>Fungi</taxon>
        <taxon>Dikarya</taxon>
        <taxon>Ascomycota</taxon>
        <taxon>Pezizomycotina</taxon>
        <taxon>Orbiliomycetes</taxon>
        <taxon>Orbiliales</taxon>
        <taxon>Orbiliaceae</taxon>
        <taxon>Orbilia</taxon>
    </lineage>
</organism>
<protein>
    <submittedName>
        <fullName evidence="2">Uncharacterized protein</fullName>
    </submittedName>
</protein>
<feature type="compositionally biased region" description="Basic and acidic residues" evidence="1">
    <location>
        <begin position="1"/>
        <end position="12"/>
    </location>
</feature>
<evidence type="ECO:0000313" key="2">
    <source>
        <dbReference type="EMBL" id="KAK6341680.1"/>
    </source>
</evidence>
<dbReference type="AlphaFoldDB" id="A0AAV9UI12"/>
<evidence type="ECO:0000313" key="3">
    <source>
        <dbReference type="Proteomes" id="UP001375240"/>
    </source>
</evidence>
<comment type="caution">
    <text evidence="2">The sequence shown here is derived from an EMBL/GenBank/DDBJ whole genome shotgun (WGS) entry which is preliminary data.</text>
</comment>
<keyword evidence="3" id="KW-1185">Reference proteome</keyword>
<accession>A0AAV9UI12</accession>
<dbReference type="EMBL" id="JAVHNQ010000007">
    <property type="protein sequence ID" value="KAK6341680.1"/>
    <property type="molecule type" value="Genomic_DNA"/>
</dbReference>